<dbReference type="PROSITE" id="PS00018">
    <property type="entry name" value="EF_HAND_1"/>
    <property type="match status" value="1"/>
</dbReference>
<dbReference type="PROSITE" id="PS50005">
    <property type="entry name" value="TPR"/>
    <property type="match status" value="1"/>
</dbReference>
<evidence type="ECO:0000313" key="7">
    <source>
        <dbReference type="Proteomes" id="UP000553632"/>
    </source>
</evidence>
<keyword evidence="5" id="KW-0732">Signal</keyword>
<evidence type="ECO:0000256" key="3">
    <source>
        <dbReference type="PROSITE-ProRule" id="PRU00339"/>
    </source>
</evidence>
<feature type="region of interest" description="Disordered" evidence="4">
    <location>
        <begin position="993"/>
        <end position="1018"/>
    </location>
</feature>
<feature type="compositionally biased region" description="Acidic residues" evidence="4">
    <location>
        <begin position="1454"/>
        <end position="1463"/>
    </location>
</feature>
<keyword evidence="7" id="KW-1185">Reference proteome</keyword>
<dbReference type="GO" id="GO:0060271">
    <property type="term" value="P:cilium assembly"/>
    <property type="evidence" value="ECO:0007669"/>
    <property type="project" value="TreeGrafter"/>
</dbReference>
<reference evidence="6 7" key="1">
    <citation type="submission" date="2020-04" db="EMBL/GenBank/DDBJ databases">
        <title>Perkinsus olseni comparative genomics.</title>
        <authorList>
            <person name="Bogema D.R."/>
        </authorList>
    </citation>
    <scope>NUCLEOTIDE SEQUENCE [LARGE SCALE GENOMIC DNA]</scope>
    <source>
        <strain evidence="6 7">ATCC PRA-207</strain>
    </source>
</reference>
<dbReference type="PANTHER" id="PTHR44314:SF1">
    <property type="entry name" value="CILIA- AND FLAGELLA-ASSOCIATED PROTEIN 70"/>
    <property type="match status" value="1"/>
</dbReference>
<comment type="caution">
    <text evidence="6">The sequence shown here is derived from an EMBL/GenBank/DDBJ whole genome shotgun (WGS) entry which is preliminary data.</text>
</comment>
<dbReference type="Gene3D" id="1.25.40.10">
    <property type="entry name" value="Tetratricopeptide repeat domain"/>
    <property type="match status" value="2"/>
</dbReference>
<sequence length="1818" mass="198002">MSTKRTFLMLLLVFSAPYPSAGYPPLKRAEIGALDDTAYCYFSNDGVEEGAVPWGAGLDPLQFVNVTHPIILEELDMLSTAAAGLKADVDEDETYIPERIIRNSGKHQAASINKKKEIICLVVLNVVKTKAPLLLPFSEGTSVVAFYQQNNVGAGYPHCCYCSNDEAGRDTWRALEVKVLQSGVVNTVSAVCSKERDDHVAFANTFKKATDGIWSNKNRLRKYEMNGPEAITWKFRLRFAVAGLDPLRHTRVDHPNVIGQLRTSALAAEDLGEDKVAMIEATGKEVCALTMSIIKEYIEGLTAPYNTSLVLDLSSISQEPLTARSKALGDPPNEGSPLRLSGWTFEKPDSGDDDDEPTTRWVVDIRRDANIQTKICLGSLELRLLDEDRDGAVIARGRVPLRSLLHQTTAIEGLYPLTLAAEYAAVTEDSGAPQGEGTGQGSPSGPKELGAEQATTLDALVKISSDTLIGNVEDFPSDWRVLTLQVHGMYNLPQPLLDAAAGHDEDEVIGEETAAAACFLDNSHPLQYTITLGDMQLSEGRLHRWAVPPVAAAAADDDHEEVEDREGDGSDNDTPPDIPVEAEEFRRKIEALGYPVGPCAVRALYEALADGRQGCVTKASFDEGLSIVDRAEGMKEAAGVAGLLQEAFGGPEEALIGVTGRPVTEAPNIITQGEFAEWLQRVTEGEGEIPQPVEGSDVVDEGRFYGTAKRIFGLLGVSEGGLRAQHLKAMYLYRRVELIKNLGMLRKACIASGGSIADAYEAMGSEEGIDLHAFADYMKAALSEEEEEEDGLSGADIDLIFHWLDSDGDGYVSAADIMVLGNSEVFETLLQLKTAAERLSGSNRADGGAMTREEVERLLVAEDTFNRVNGGIKAGHVFNLLALNCLGTVDDEIVRFMAQLDIAGVCGLVEHFRTWALKRFGTVDNILSYLGKGVGMEDSETPQLGPLIKWGHHTVEAYKGRHFLRTVRALHCGSSPHESEDQWLCIDISVPEATPESSTNKKGGKKDGGAGDGSDDLKNLAKRYRGKARVPLGRLASTSSIEGVAAVVTAEPVEVDDGNDRGGEGLATYEDSRTYVRYSLAVERRVTALDTTILQSALPSEGPLEDVIPENVEEHRETSVEERCIEKIVRSIAVHVLPALTKRSPMRAESLHDALNCREPEGNGVVEALVDDVRSVVSDVAHARRRNRVDETRTAGRWAGYRSYSDLFAESMELVDRAVEAAVAGRSLSRDEKHWRGEKAEGVGGREEKDKVTRTFVFFPSVRSFEEGMPCQALAARYARLSFEAEASAWPDRAILFFERRLAVEADSPQLWFEYARLMCRMSSVYGGPENDQTVTKIKSIAALQRCLALCGVTGTLTDAPTDPTQRRRVPTAALKALAILLAEQGEVEAALRVFSYILRLDELRGREDTYLLLASVLHEMKETHLRDKYIKLAMGSQRSASSSAGPGRGFIEEPADESDDAEQGNGEPRWDADGMPIEEMLPAVPIGHLPVLDLLEDLIALGLGYTAQSILDLIDGGLLGVADATQGSKRFNILRVQAAMLTGNYQLAADTIKERILGDGQPGVVSGARNQTAWLYLGECCFKLSKKEEALSAFETATKTFTTPPKDPIVYLRMGTLYSEMGDLTKASEAFKRSLRLQQSSLAWVGLSLVERKRCNPSLNLLTAANSLDPYRSAIWADLCAESLRSGDATGAAKAMRAFMRTSGMGGDLQDRASATEFLSKEVQCLDTLIDLAEALLVHGEFAKQAETLIRRYQRCGVKGVADSARVAELLARSLAQQGRWEEACTVLERAAGESRGEGERLLDKKCLEWYGHRVAG</sequence>
<dbReference type="InterPro" id="IPR011990">
    <property type="entry name" value="TPR-like_helical_dom_sf"/>
</dbReference>
<feature type="region of interest" description="Disordered" evidence="4">
    <location>
        <begin position="550"/>
        <end position="577"/>
    </location>
</feature>
<dbReference type="GO" id="GO:0070062">
    <property type="term" value="C:extracellular exosome"/>
    <property type="evidence" value="ECO:0007669"/>
    <property type="project" value="TreeGrafter"/>
</dbReference>
<evidence type="ECO:0008006" key="8">
    <source>
        <dbReference type="Google" id="ProtNLM"/>
    </source>
</evidence>
<feature type="chain" id="PRO_5029662595" description="Calmodulin" evidence="5">
    <location>
        <begin position="23"/>
        <end position="1818"/>
    </location>
</feature>
<feature type="compositionally biased region" description="Basic and acidic residues" evidence="4">
    <location>
        <begin position="1005"/>
        <end position="1018"/>
    </location>
</feature>
<dbReference type="InterPro" id="IPR018247">
    <property type="entry name" value="EF_Hand_1_Ca_BS"/>
</dbReference>
<evidence type="ECO:0000256" key="1">
    <source>
        <dbReference type="ARBA" id="ARBA00022737"/>
    </source>
</evidence>
<dbReference type="SUPFAM" id="SSF48452">
    <property type="entry name" value="TPR-like"/>
    <property type="match status" value="1"/>
</dbReference>
<evidence type="ECO:0000256" key="5">
    <source>
        <dbReference type="SAM" id="SignalP"/>
    </source>
</evidence>
<organism evidence="6 7">
    <name type="scientific">Perkinsus olseni</name>
    <name type="common">Perkinsus atlanticus</name>
    <dbReference type="NCBI Taxonomy" id="32597"/>
    <lineage>
        <taxon>Eukaryota</taxon>
        <taxon>Sar</taxon>
        <taxon>Alveolata</taxon>
        <taxon>Perkinsozoa</taxon>
        <taxon>Perkinsea</taxon>
        <taxon>Perkinsida</taxon>
        <taxon>Perkinsidae</taxon>
        <taxon>Perkinsus</taxon>
    </lineage>
</organism>
<dbReference type="InterPro" id="IPR052628">
    <property type="entry name" value="CFAP70"/>
</dbReference>
<gene>
    <name evidence="6" type="ORF">FOZ63_033151</name>
</gene>
<evidence type="ECO:0000313" key="6">
    <source>
        <dbReference type="EMBL" id="KAF4704400.1"/>
    </source>
</evidence>
<dbReference type="GO" id="GO:0031514">
    <property type="term" value="C:motile cilium"/>
    <property type="evidence" value="ECO:0007669"/>
    <property type="project" value="TreeGrafter"/>
</dbReference>
<name>A0A7J6Q9X4_PEROL</name>
<accession>A0A7J6Q9X4</accession>
<dbReference type="Pfam" id="PF13181">
    <property type="entry name" value="TPR_8"/>
    <property type="match status" value="1"/>
</dbReference>
<protein>
    <recommendedName>
        <fullName evidence="8">Calmodulin</fullName>
    </recommendedName>
</protein>
<dbReference type="GO" id="GO:0003341">
    <property type="term" value="P:cilium movement"/>
    <property type="evidence" value="ECO:0007669"/>
    <property type="project" value="TreeGrafter"/>
</dbReference>
<dbReference type="OMA" id="VHGMYNL"/>
<feature type="region of interest" description="Disordered" evidence="4">
    <location>
        <begin position="1439"/>
        <end position="1475"/>
    </location>
</feature>
<proteinExistence type="predicted"/>
<keyword evidence="1" id="KW-0677">Repeat</keyword>
<dbReference type="EMBL" id="JABANO010034874">
    <property type="protein sequence ID" value="KAF4704400.1"/>
    <property type="molecule type" value="Genomic_DNA"/>
</dbReference>
<feature type="compositionally biased region" description="Acidic residues" evidence="4">
    <location>
        <begin position="555"/>
        <end position="571"/>
    </location>
</feature>
<dbReference type="Pfam" id="PF13432">
    <property type="entry name" value="TPR_16"/>
    <property type="match status" value="1"/>
</dbReference>
<evidence type="ECO:0000256" key="2">
    <source>
        <dbReference type="ARBA" id="ARBA00022803"/>
    </source>
</evidence>
<feature type="region of interest" description="Disordered" evidence="4">
    <location>
        <begin position="324"/>
        <end position="358"/>
    </location>
</feature>
<feature type="region of interest" description="Disordered" evidence="4">
    <location>
        <begin position="429"/>
        <end position="449"/>
    </location>
</feature>
<dbReference type="PANTHER" id="PTHR44314">
    <property type="entry name" value="CILIA- AND FLAGELLA-ASSOCIATED PROTEIN 70"/>
    <property type="match status" value="1"/>
</dbReference>
<dbReference type="Proteomes" id="UP000553632">
    <property type="component" value="Unassembled WGS sequence"/>
</dbReference>
<dbReference type="SMART" id="SM00028">
    <property type="entry name" value="TPR"/>
    <property type="match status" value="4"/>
</dbReference>
<feature type="signal peptide" evidence="5">
    <location>
        <begin position="1"/>
        <end position="22"/>
    </location>
</feature>
<evidence type="ECO:0000256" key="4">
    <source>
        <dbReference type="SAM" id="MobiDB-lite"/>
    </source>
</evidence>
<keyword evidence="2 3" id="KW-0802">TPR repeat</keyword>
<feature type="repeat" description="TPR" evidence="3">
    <location>
        <begin position="1609"/>
        <end position="1642"/>
    </location>
</feature>
<dbReference type="InterPro" id="IPR019734">
    <property type="entry name" value="TPR_rpt"/>
</dbReference>